<gene>
    <name evidence="19" type="primary">cobS</name>
    <name evidence="20" type="ORF">B0H99_10455</name>
</gene>
<feature type="transmembrane region" description="Helical" evidence="19">
    <location>
        <begin position="112"/>
        <end position="132"/>
    </location>
</feature>
<dbReference type="UniPathway" id="UPA00148">
    <property type="reaction ID" value="UER00238"/>
</dbReference>
<keyword evidence="12 19" id="KW-1133">Transmembrane helix</keyword>
<accession>A0A2P8H2Z7</accession>
<dbReference type="RefSeq" id="WP_106532819.1">
    <property type="nucleotide sequence ID" value="NZ_PYAT01000004.1"/>
</dbReference>
<feature type="transmembrane region" description="Helical" evidence="19">
    <location>
        <begin position="138"/>
        <end position="158"/>
    </location>
</feature>
<organism evidence="20 21">
    <name type="scientific">Planomicrobium soli</name>
    <dbReference type="NCBI Taxonomy" id="1176648"/>
    <lineage>
        <taxon>Bacteria</taxon>
        <taxon>Bacillati</taxon>
        <taxon>Bacillota</taxon>
        <taxon>Bacilli</taxon>
        <taxon>Bacillales</taxon>
        <taxon>Caryophanaceae</taxon>
        <taxon>Planomicrobium</taxon>
    </lineage>
</organism>
<comment type="similarity">
    <text evidence="4 19">Belongs to the CobS family.</text>
</comment>
<keyword evidence="9 19" id="KW-0808">Transferase</keyword>
<dbReference type="GO" id="GO:0051073">
    <property type="term" value="F:adenosylcobinamide-GDP ribazoletransferase activity"/>
    <property type="evidence" value="ECO:0007669"/>
    <property type="project" value="UniProtKB-UniRule"/>
</dbReference>
<evidence type="ECO:0000313" key="20">
    <source>
        <dbReference type="EMBL" id="PSL40593.1"/>
    </source>
</evidence>
<evidence type="ECO:0000256" key="3">
    <source>
        <dbReference type="ARBA" id="ARBA00004663"/>
    </source>
</evidence>
<dbReference type="InterPro" id="IPR003805">
    <property type="entry name" value="CobS"/>
</dbReference>
<keyword evidence="11 19" id="KW-0460">Magnesium</keyword>
<evidence type="ECO:0000256" key="12">
    <source>
        <dbReference type="ARBA" id="ARBA00022989"/>
    </source>
</evidence>
<evidence type="ECO:0000256" key="10">
    <source>
        <dbReference type="ARBA" id="ARBA00022692"/>
    </source>
</evidence>
<dbReference type="GO" id="GO:0008818">
    <property type="term" value="F:cobalamin 5'-phosphate synthase activity"/>
    <property type="evidence" value="ECO:0007669"/>
    <property type="project" value="UniProtKB-UniRule"/>
</dbReference>
<sequence length="255" mass="28174">MKRLGTGWLLALQFFSVIPVKKELPMEKTNVTSMYLMLPLLGGFLGSITAAAIWGLLEFTELSPLFLAFTVVIFGILLTGGLHMDGVADVGDAYFSYQDRKKRLEIMEDPRIGAFGAMALILIIVGKIIVVAEVIDEISLMAIVLVPVFSRIGLLLFFTTTGSAKEMGLSAFFHQQTDGKWIAMGAFIYLAVIFGLFGYWQSWGAAFGLVALLLVLLYVYRKWCLKNFGGVTGDLLGAYVEGTEFLLWTAFLFFI</sequence>
<evidence type="ECO:0000256" key="18">
    <source>
        <dbReference type="ARBA" id="ARBA00049504"/>
    </source>
</evidence>
<evidence type="ECO:0000256" key="5">
    <source>
        <dbReference type="ARBA" id="ARBA00013200"/>
    </source>
</evidence>
<keyword evidence="13 19" id="KW-0472">Membrane</keyword>
<evidence type="ECO:0000256" key="15">
    <source>
        <dbReference type="ARBA" id="ARBA00032605"/>
    </source>
</evidence>
<dbReference type="NCBIfam" id="TIGR00317">
    <property type="entry name" value="cobS"/>
    <property type="match status" value="1"/>
</dbReference>
<keyword evidence="21" id="KW-1185">Reference proteome</keyword>
<reference evidence="20 21" key="1">
    <citation type="submission" date="2018-03" db="EMBL/GenBank/DDBJ databases">
        <title>Genomic Encyclopedia of Type Strains, Phase III (KMG-III): the genomes of soil and plant-associated and newly described type strains.</title>
        <authorList>
            <person name="Whitman W."/>
        </authorList>
    </citation>
    <scope>NUCLEOTIDE SEQUENCE [LARGE SCALE GENOMIC DNA]</scope>
    <source>
        <strain evidence="20 21">CGMCC 1.12259</strain>
    </source>
</reference>
<evidence type="ECO:0000256" key="16">
    <source>
        <dbReference type="ARBA" id="ARBA00032853"/>
    </source>
</evidence>
<proteinExistence type="inferred from homology"/>
<evidence type="ECO:0000256" key="6">
    <source>
        <dbReference type="ARBA" id="ARBA00015850"/>
    </source>
</evidence>
<evidence type="ECO:0000256" key="2">
    <source>
        <dbReference type="ARBA" id="ARBA00004651"/>
    </source>
</evidence>
<evidence type="ECO:0000256" key="8">
    <source>
        <dbReference type="ARBA" id="ARBA00022573"/>
    </source>
</evidence>
<dbReference type="OrthoDB" id="9794626at2"/>
<evidence type="ECO:0000256" key="11">
    <source>
        <dbReference type="ARBA" id="ARBA00022842"/>
    </source>
</evidence>
<dbReference type="PANTHER" id="PTHR34148:SF1">
    <property type="entry name" value="ADENOSYLCOBINAMIDE-GDP RIBAZOLETRANSFERASE"/>
    <property type="match status" value="1"/>
</dbReference>
<feature type="transmembrane region" description="Helical" evidence="19">
    <location>
        <begin position="179"/>
        <end position="197"/>
    </location>
</feature>
<dbReference type="EMBL" id="PYAT01000004">
    <property type="protein sequence ID" value="PSL40593.1"/>
    <property type="molecule type" value="Genomic_DNA"/>
</dbReference>
<name>A0A2P8H2Z7_9BACL</name>
<dbReference type="Proteomes" id="UP000242682">
    <property type="component" value="Unassembled WGS sequence"/>
</dbReference>
<comment type="function">
    <text evidence="14 19">Joins adenosylcobinamide-GDP and alpha-ribazole to generate adenosylcobalamin (Ado-cobalamin). Also synthesizes adenosylcobalamin 5'-phosphate from adenosylcobinamide-GDP and alpha-ribazole 5'-phosphate.</text>
</comment>
<dbReference type="PANTHER" id="PTHR34148">
    <property type="entry name" value="ADENOSYLCOBINAMIDE-GDP RIBAZOLETRANSFERASE"/>
    <property type="match status" value="1"/>
</dbReference>
<feature type="transmembrane region" description="Helical" evidence="19">
    <location>
        <begin position="203"/>
        <end position="220"/>
    </location>
</feature>
<dbReference type="GO" id="GO:0009236">
    <property type="term" value="P:cobalamin biosynthetic process"/>
    <property type="evidence" value="ECO:0007669"/>
    <property type="project" value="UniProtKB-UniRule"/>
</dbReference>
<comment type="catalytic activity">
    <reaction evidence="18 19">
        <text>alpha-ribazole 5'-phosphate + adenosylcob(III)inamide-GDP = adenosylcob(III)alamin 5'-phosphate + GMP + H(+)</text>
        <dbReference type="Rhea" id="RHEA:23560"/>
        <dbReference type="ChEBI" id="CHEBI:15378"/>
        <dbReference type="ChEBI" id="CHEBI:57918"/>
        <dbReference type="ChEBI" id="CHEBI:58115"/>
        <dbReference type="ChEBI" id="CHEBI:60487"/>
        <dbReference type="ChEBI" id="CHEBI:60493"/>
        <dbReference type="EC" id="2.7.8.26"/>
    </reaction>
</comment>
<evidence type="ECO:0000256" key="7">
    <source>
        <dbReference type="ARBA" id="ARBA00022475"/>
    </source>
</evidence>
<protein>
    <recommendedName>
        <fullName evidence="6 19">Adenosylcobinamide-GDP ribazoletransferase</fullName>
        <ecNumber evidence="5 19">2.7.8.26</ecNumber>
    </recommendedName>
    <alternativeName>
        <fullName evidence="16 19">Cobalamin synthase</fullName>
    </alternativeName>
    <alternativeName>
        <fullName evidence="15 19">Cobalamin-5'-phosphate synthase</fullName>
    </alternativeName>
</protein>
<evidence type="ECO:0000256" key="19">
    <source>
        <dbReference type="HAMAP-Rule" id="MF_00719"/>
    </source>
</evidence>
<comment type="cofactor">
    <cofactor evidence="1 19">
        <name>Mg(2+)</name>
        <dbReference type="ChEBI" id="CHEBI:18420"/>
    </cofactor>
</comment>
<comment type="caution">
    <text evidence="20">The sequence shown here is derived from an EMBL/GenBank/DDBJ whole genome shotgun (WGS) entry which is preliminary data.</text>
</comment>
<evidence type="ECO:0000256" key="13">
    <source>
        <dbReference type="ARBA" id="ARBA00023136"/>
    </source>
</evidence>
<comment type="catalytic activity">
    <reaction evidence="17 19">
        <text>alpha-ribazole + adenosylcob(III)inamide-GDP = adenosylcob(III)alamin + GMP + H(+)</text>
        <dbReference type="Rhea" id="RHEA:16049"/>
        <dbReference type="ChEBI" id="CHEBI:10329"/>
        <dbReference type="ChEBI" id="CHEBI:15378"/>
        <dbReference type="ChEBI" id="CHEBI:18408"/>
        <dbReference type="ChEBI" id="CHEBI:58115"/>
        <dbReference type="ChEBI" id="CHEBI:60487"/>
        <dbReference type="EC" id="2.7.8.26"/>
    </reaction>
</comment>
<dbReference type="EC" id="2.7.8.26" evidence="5 19"/>
<dbReference type="Pfam" id="PF02654">
    <property type="entry name" value="CobS"/>
    <property type="match status" value="1"/>
</dbReference>
<feature type="transmembrane region" description="Helical" evidence="19">
    <location>
        <begin position="35"/>
        <end position="57"/>
    </location>
</feature>
<evidence type="ECO:0000256" key="14">
    <source>
        <dbReference type="ARBA" id="ARBA00025228"/>
    </source>
</evidence>
<keyword evidence="10 19" id="KW-0812">Transmembrane</keyword>
<evidence type="ECO:0000313" key="21">
    <source>
        <dbReference type="Proteomes" id="UP000242682"/>
    </source>
</evidence>
<keyword evidence="8 19" id="KW-0169">Cobalamin biosynthesis</keyword>
<comment type="pathway">
    <text evidence="3 19">Cofactor biosynthesis; adenosylcobalamin biosynthesis; adenosylcobalamin from cob(II)yrinate a,c-diamide: step 7/7.</text>
</comment>
<dbReference type="HAMAP" id="MF_00719">
    <property type="entry name" value="CobS"/>
    <property type="match status" value="1"/>
</dbReference>
<dbReference type="AlphaFoldDB" id="A0A2P8H2Z7"/>
<comment type="subcellular location">
    <subcellularLocation>
        <location evidence="2 19">Cell membrane</location>
        <topology evidence="2 19">Multi-pass membrane protein</topology>
    </subcellularLocation>
</comment>
<evidence type="ECO:0000256" key="1">
    <source>
        <dbReference type="ARBA" id="ARBA00001946"/>
    </source>
</evidence>
<evidence type="ECO:0000256" key="4">
    <source>
        <dbReference type="ARBA" id="ARBA00010561"/>
    </source>
</evidence>
<evidence type="ECO:0000256" key="17">
    <source>
        <dbReference type="ARBA" id="ARBA00048623"/>
    </source>
</evidence>
<keyword evidence="7 19" id="KW-1003">Cell membrane</keyword>
<dbReference type="GO" id="GO:0005886">
    <property type="term" value="C:plasma membrane"/>
    <property type="evidence" value="ECO:0007669"/>
    <property type="project" value="UniProtKB-SubCell"/>
</dbReference>
<evidence type="ECO:0000256" key="9">
    <source>
        <dbReference type="ARBA" id="ARBA00022679"/>
    </source>
</evidence>